<protein>
    <submittedName>
        <fullName evidence="1">12940_t:CDS:1</fullName>
    </submittedName>
</protein>
<comment type="caution">
    <text evidence="1">The sequence shown here is derived from an EMBL/GenBank/DDBJ whole genome shotgun (WGS) entry which is preliminary data.</text>
</comment>
<organism evidence="1 2">
    <name type="scientific">Funneliformis caledonium</name>
    <dbReference type="NCBI Taxonomy" id="1117310"/>
    <lineage>
        <taxon>Eukaryota</taxon>
        <taxon>Fungi</taxon>
        <taxon>Fungi incertae sedis</taxon>
        <taxon>Mucoromycota</taxon>
        <taxon>Glomeromycotina</taxon>
        <taxon>Glomeromycetes</taxon>
        <taxon>Glomerales</taxon>
        <taxon>Glomeraceae</taxon>
        <taxon>Funneliformis</taxon>
    </lineage>
</organism>
<keyword evidence="2" id="KW-1185">Reference proteome</keyword>
<dbReference type="EMBL" id="CAJVPQ010001355">
    <property type="protein sequence ID" value="CAG8547502.1"/>
    <property type="molecule type" value="Genomic_DNA"/>
</dbReference>
<accession>A0A9N9FMD7</accession>
<proteinExistence type="predicted"/>
<gene>
    <name evidence="1" type="ORF">FCALED_LOCUS5948</name>
</gene>
<reference evidence="1" key="1">
    <citation type="submission" date="2021-06" db="EMBL/GenBank/DDBJ databases">
        <authorList>
            <person name="Kallberg Y."/>
            <person name="Tangrot J."/>
            <person name="Rosling A."/>
        </authorList>
    </citation>
    <scope>NUCLEOTIDE SEQUENCE</scope>
    <source>
        <strain evidence="1">UK204</strain>
    </source>
</reference>
<evidence type="ECO:0000313" key="2">
    <source>
        <dbReference type="Proteomes" id="UP000789570"/>
    </source>
</evidence>
<sequence length="45" mass="5382">MKIEEQEEFHSKFISYNIPSNIYDLDKSSNHHHVKKYNNSKGICQ</sequence>
<dbReference type="Proteomes" id="UP000789570">
    <property type="component" value="Unassembled WGS sequence"/>
</dbReference>
<name>A0A9N9FMD7_9GLOM</name>
<evidence type="ECO:0000313" key="1">
    <source>
        <dbReference type="EMBL" id="CAG8547502.1"/>
    </source>
</evidence>
<dbReference type="AlphaFoldDB" id="A0A9N9FMD7"/>